<gene>
    <name evidence="3" type="ORF">K678_06113</name>
</gene>
<accession>S9S954</accession>
<feature type="compositionally biased region" description="Polar residues" evidence="1">
    <location>
        <begin position="1"/>
        <end position="11"/>
    </location>
</feature>
<feature type="domain" description="PepSY" evidence="2">
    <location>
        <begin position="38"/>
        <end position="95"/>
    </location>
</feature>
<dbReference type="EMBL" id="AQPH01000015">
    <property type="protein sequence ID" value="EPY02432.1"/>
    <property type="molecule type" value="Genomic_DNA"/>
</dbReference>
<feature type="compositionally biased region" description="Basic and acidic residues" evidence="1">
    <location>
        <begin position="14"/>
        <end position="23"/>
    </location>
</feature>
<dbReference type="AlphaFoldDB" id="S9S954"/>
<organism evidence="3 4">
    <name type="scientific">Magnetospirillum fulvum MGU-K5</name>
    <dbReference type="NCBI Taxonomy" id="1316936"/>
    <lineage>
        <taxon>Bacteria</taxon>
        <taxon>Pseudomonadati</taxon>
        <taxon>Pseudomonadota</taxon>
        <taxon>Alphaproteobacteria</taxon>
        <taxon>Rhodospirillales</taxon>
        <taxon>Rhodospirillaceae</taxon>
        <taxon>Magnetospirillum</taxon>
    </lineage>
</organism>
<evidence type="ECO:0000256" key="1">
    <source>
        <dbReference type="SAM" id="MobiDB-lite"/>
    </source>
</evidence>
<comment type="caution">
    <text evidence="3">The sequence shown here is derived from an EMBL/GenBank/DDBJ whole genome shotgun (WGS) entry which is preliminary data.</text>
</comment>
<dbReference type="Pfam" id="PF03413">
    <property type="entry name" value="PepSY"/>
    <property type="match status" value="1"/>
</dbReference>
<name>S9S954_MAGFU</name>
<evidence type="ECO:0000313" key="4">
    <source>
        <dbReference type="Proteomes" id="UP000015350"/>
    </source>
</evidence>
<sequence>MVTMMLLTSSPVRADGHGRDHDDEHDWVRRSVLAGEIMPLKQILDRVDREFGGELIETELEDFHGRPAYEIKLIDRDGRMRKLLYDASDGTLLKSKERR</sequence>
<evidence type="ECO:0000259" key="2">
    <source>
        <dbReference type="Pfam" id="PF03413"/>
    </source>
</evidence>
<dbReference type="Gene3D" id="3.10.450.40">
    <property type="match status" value="1"/>
</dbReference>
<proteinExistence type="predicted"/>
<reference evidence="3 4" key="1">
    <citation type="submission" date="2013-04" db="EMBL/GenBank/DDBJ databases">
        <authorList>
            <person name="Kuznetsov B."/>
            <person name="Ivanovsky R."/>
        </authorList>
    </citation>
    <scope>NUCLEOTIDE SEQUENCE [LARGE SCALE GENOMIC DNA]</scope>
    <source>
        <strain evidence="3 4">MGU-K5</strain>
    </source>
</reference>
<dbReference type="eggNOG" id="COG3212">
    <property type="taxonomic scope" value="Bacteria"/>
</dbReference>
<dbReference type="STRING" id="1316936.K678_06113"/>
<dbReference type="Proteomes" id="UP000015350">
    <property type="component" value="Unassembled WGS sequence"/>
</dbReference>
<feature type="region of interest" description="Disordered" evidence="1">
    <location>
        <begin position="1"/>
        <end position="23"/>
    </location>
</feature>
<dbReference type="InterPro" id="IPR025711">
    <property type="entry name" value="PepSY"/>
</dbReference>
<evidence type="ECO:0000313" key="3">
    <source>
        <dbReference type="EMBL" id="EPY02432.1"/>
    </source>
</evidence>
<protein>
    <recommendedName>
        <fullName evidence="2">PepSY domain-containing protein</fullName>
    </recommendedName>
</protein>